<evidence type="ECO:0000256" key="3">
    <source>
        <dbReference type="ARBA" id="ARBA00022801"/>
    </source>
</evidence>
<evidence type="ECO:0000256" key="5">
    <source>
        <dbReference type="SAM" id="SignalP"/>
    </source>
</evidence>
<dbReference type="InterPro" id="IPR002828">
    <property type="entry name" value="SurE-like_Pase/nucleotidase"/>
</dbReference>
<keyword evidence="5" id="KW-0732">Signal</keyword>
<dbReference type="Proteomes" id="UP000256328">
    <property type="component" value="Unassembled WGS sequence"/>
</dbReference>
<keyword evidence="2" id="KW-0479">Metal-binding</keyword>
<dbReference type="SUPFAM" id="SSF64167">
    <property type="entry name" value="SurE-like"/>
    <property type="match status" value="1"/>
</dbReference>
<dbReference type="GO" id="GO:0046872">
    <property type="term" value="F:metal ion binding"/>
    <property type="evidence" value="ECO:0007669"/>
    <property type="project" value="UniProtKB-KW"/>
</dbReference>
<dbReference type="GO" id="GO:0008252">
    <property type="term" value="F:nucleotidase activity"/>
    <property type="evidence" value="ECO:0007669"/>
    <property type="project" value="InterPro"/>
</dbReference>
<feature type="domain" description="Survival protein SurE-like phosphatase/nucleotidase" evidence="6">
    <location>
        <begin position="22"/>
        <end position="205"/>
    </location>
</feature>
<keyword evidence="8" id="KW-1185">Reference proteome</keyword>
<feature type="signal peptide" evidence="5">
    <location>
        <begin position="1"/>
        <end position="19"/>
    </location>
</feature>
<dbReference type="Gene3D" id="3.40.1210.10">
    <property type="entry name" value="Survival protein SurE-like phosphatase/nucleotidase"/>
    <property type="match status" value="1"/>
</dbReference>
<feature type="chain" id="PRO_5017592816" evidence="5">
    <location>
        <begin position="20"/>
        <end position="389"/>
    </location>
</feature>
<dbReference type="AlphaFoldDB" id="A0A3D8R3I9"/>
<dbReference type="PANTHER" id="PTHR30457">
    <property type="entry name" value="5'-NUCLEOTIDASE SURE"/>
    <property type="match status" value="1"/>
</dbReference>
<dbReference type="EMBL" id="PDLN01000013">
    <property type="protein sequence ID" value="RDW68384.1"/>
    <property type="molecule type" value="Genomic_DNA"/>
</dbReference>
<evidence type="ECO:0000259" key="6">
    <source>
        <dbReference type="Pfam" id="PF01975"/>
    </source>
</evidence>
<name>A0A3D8R3I9_9HELO</name>
<feature type="compositionally biased region" description="Low complexity" evidence="4">
    <location>
        <begin position="323"/>
        <end position="347"/>
    </location>
</feature>
<evidence type="ECO:0000256" key="4">
    <source>
        <dbReference type="SAM" id="MobiDB-lite"/>
    </source>
</evidence>
<evidence type="ECO:0000313" key="8">
    <source>
        <dbReference type="Proteomes" id="UP000256328"/>
    </source>
</evidence>
<proteinExistence type="inferred from homology"/>
<comment type="similarity">
    <text evidence="1">Belongs to the SurE nucleotidase family.</text>
</comment>
<accession>A0A3D8R3I9</accession>
<dbReference type="Pfam" id="PF01975">
    <property type="entry name" value="SurE"/>
    <property type="match status" value="1"/>
</dbReference>
<dbReference type="OrthoDB" id="4018688at2759"/>
<dbReference type="InterPro" id="IPR036523">
    <property type="entry name" value="SurE-like_sf"/>
</dbReference>
<protein>
    <submittedName>
        <fullName evidence="7">SurE-like protein</fullName>
    </submittedName>
</protein>
<dbReference type="InterPro" id="IPR030048">
    <property type="entry name" value="SurE"/>
</dbReference>
<reference evidence="7 8" key="1">
    <citation type="journal article" date="2018" name="IMA Fungus">
        <title>IMA Genome-F 9: Draft genome sequence of Annulohypoxylon stygium, Aspergillus mulundensis, Berkeleyomyces basicola (syn. Thielaviopsis basicola), Ceratocystis smalleyi, two Cercospora beticola strains, Coleophoma cylindrospora, Fusarium fracticaudum, Phialophora cf. hyalina, and Morchella septimelata.</title>
        <authorList>
            <person name="Wingfield B.D."/>
            <person name="Bills G.F."/>
            <person name="Dong Y."/>
            <person name="Huang W."/>
            <person name="Nel W.J."/>
            <person name="Swalarsk-Parry B.S."/>
            <person name="Vaghefi N."/>
            <person name="Wilken P.M."/>
            <person name="An Z."/>
            <person name="de Beer Z.W."/>
            <person name="De Vos L."/>
            <person name="Chen L."/>
            <person name="Duong T.A."/>
            <person name="Gao Y."/>
            <person name="Hammerbacher A."/>
            <person name="Kikkert J.R."/>
            <person name="Li Y."/>
            <person name="Li H."/>
            <person name="Li K."/>
            <person name="Li Q."/>
            <person name="Liu X."/>
            <person name="Ma X."/>
            <person name="Naidoo K."/>
            <person name="Pethybridge S.J."/>
            <person name="Sun J."/>
            <person name="Steenkamp E.T."/>
            <person name="van der Nest M.A."/>
            <person name="van Wyk S."/>
            <person name="Wingfield M.J."/>
            <person name="Xiong C."/>
            <person name="Yue Q."/>
            <person name="Zhang X."/>
        </authorList>
    </citation>
    <scope>NUCLEOTIDE SEQUENCE [LARGE SCALE GENOMIC DNA]</scope>
    <source>
        <strain evidence="7 8">BP5796</strain>
    </source>
</reference>
<evidence type="ECO:0000256" key="2">
    <source>
        <dbReference type="ARBA" id="ARBA00022723"/>
    </source>
</evidence>
<organism evidence="7 8">
    <name type="scientific">Coleophoma crateriformis</name>
    <dbReference type="NCBI Taxonomy" id="565419"/>
    <lineage>
        <taxon>Eukaryota</taxon>
        <taxon>Fungi</taxon>
        <taxon>Dikarya</taxon>
        <taxon>Ascomycota</taxon>
        <taxon>Pezizomycotina</taxon>
        <taxon>Leotiomycetes</taxon>
        <taxon>Helotiales</taxon>
        <taxon>Dermateaceae</taxon>
        <taxon>Coleophoma</taxon>
    </lineage>
</organism>
<comment type="caution">
    <text evidence="7">The sequence shown here is derived from an EMBL/GenBank/DDBJ whole genome shotgun (WGS) entry which is preliminary data.</text>
</comment>
<evidence type="ECO:0000313" key="7">
    <source>
        <dbReference type="EMBL" id="RDW68384.1"/>
    </source>
</evidence>
<gene>
    <name evidence="7" type="ORF">BP5796_09041</name>
</gene>
<evidence type="ECO:0000256" key="1">
    <source>
        <dbReference type="ARBA" id="ARBA00011062"/>
    </source>
</evidence>
<keyword evidence="3" id="KW-0378">Hydrolase</keyword>
<sequence>MHFWSLMTATAALASAANSLNILITNDDGFGVSNIREFYKVVKAFGHNAYIVASTSNESGTGGAVIFTTAKNLTADSEFGIVKAGAPSVGTDPNDSHIWYYNGTPSACVQVALDYILPDFANFTTPDLVLSGPNFGWNLGPFLYTLSGTIGATYTAVERGIPAIAYSGGYAVQTPYFQQLILNAAATGSKLMPVGYGISVNLPYITSFTNSSCVNPPFIQTRMTGGADVDGAAYNATSGLFTFKNIVDAGLNTCINGDCSLPGETNILNAGCQSSVSVFAVDYDAPTSVCGQGSATSGLRALLQPLVQYANSTNLIGGLNGTSAAPGTGNATTTTSGGNSSSTGTSPQASTSAPVSSVAGPMVDFSWVAVAGESYSNETIKPSLGKHRY</sequence>
<dbReference type="PANTHER" id="PTHR30457:SF0">
    <property type="entry name" value="PHOSPHATASE, PUTATIVE (AFU_ORTHOLOGUE AFUA_4G01070)-RELATED"/>
    <property type="match status" value="1"/>
</dbReference>
<feature type="region of interest" description="Disordered" evidence="4">
    <location>
        <begin position="323"/>
        <end position="357"/>
    </location>
</feature>